<keyword evidence="3" id="KW-0808">Transferase</keyword>
<dbReference type="GO" id="GO:0006354">
    <property type="term" value="P:DNA-templated transcription elongation"/>
    <property type="evidence" value="ECO:0007669"/>
    <property type="project" value="TreeGrafter"/>
</dbReference>
<feature type="domain" description="Regulator of nucleoside diphosphate kinase N-terminal" evidence="2">
    <location>
        <begin position="3"/>
        <end position="41"/>
    </location>
</feature>
<evidence type="ECO:0000313" key="4">
    <source>
        <dbReference type="Proteomes" id="UP000298438"/>
    </source>
</evidence>
<dbReference type="InterPro" id="IPR001437">
    <property type="entry name" value="Tscrpt_elong_fac_GreA/B_C"/>
</dbReference>
<comment type="caution">
    <text evidence="3">The sequence shown here is derived from an EMBL/GenBank/DDBJ whole genome shotgun (WGS) entry which is preliminary data.</text>
</comment>
<dbReference type="SUPFAM" id="SSF54534">
    <property type="entry name" value="FKBP-like"/>
    <property type="match status" value="1"/>
</dbReference>
<dbReference type="AlphaFoldDB" id="A0A4Y9S548"/>
<keyword evidence="4" id="KW-1185">Reference proteome</keyword>
<dbReference type="InterPro" id="IPR023459">
    <property type="entry name" value="Tscrpt_elong_fac_GreA/B_fam"/>
</dbReference>
<dbReference type="Pfam" id="PF01272">
    <property type="entry name" value="GreA_GreB"/>
    <property type="match status" value="1"/>
</dbReference>
<dbReference type="PANTHER" id="PTHR30437:SF5">
    <property type="entry name" value="REGULATOR OF NUCLEOSIDE DIPHOSPHATE KINASE"/>
    <property type="match status" value="1"/>
</dbReference>
<dbReference type="EMBL" id="SPVF01000226">
    <property type="protein sequence ID" value="TFW15603.1"/>
    <property type="molecule type" value="Genomic_DNA"/>
</dbReference>
<dbReference type="InterPro" id="IPR029462">
    <property type="entry name" value="Rnk_N"/>
</dbReference>
<dbReference type="PROSITE" id="PS00830">
    <property type="entry name" value="GREAB_2"/>
    <property type="match status" value="1"/>
</dbReference>
<dbReference type="GO" id="GO:0003677">
    <property type="term" value="F:DNA binding"/>
    <property type="evidence" value="ECO:0007669"/>
    <property type="project" value="InterPro"/>
</dbReference>
<reference evidence="3 4" key="1">
    <citation type="submission" date="2019-03" db="EMBL/GenBank/DDBJ databases">
        <title>Draft Genome Sequence of Massilia arenosa sp. nov., a Novel Massilia Species Isolated from a Sandy-loam Maize Soil.</title>
        <authorList>
            <person name="Raths R."/>
            <person name="Peta V."/>
            <person name="Bucking H."/>
        </authorList>
    </citation>
    <scope>NUCLEOTIDE SEQUENCE [LARGE SCALE GENOMIC DNA]</scope>
    <source>
        <strain evidence="3 4">MC02</strain>
    </source>
</reference>
<dbReference type="NCBIfam" id="NF004396">
    <property type="entry name" value="PRK05753.1"/>
    <property type="match status" value="1"/>
</dbReference>
<keyword evidence="3" id="KW-0418">Kinase</keyword>
<dbReference type="Proteomes" id="UP000298438">
    <property type="component" value="Unassembled WGS sequence"/>
</dbReference>
<dbReference type="Gene3D" id="3.10.50.30">
    <property type="entry name" value="Transcription elongation factor, GreA/GreB, C-terminal domain"/>
    <property type="match status" value="1"/>
</dbReference>
<dbReference type="Gene3D" id="1.10.286.20">
    <property type="match status" value="1"/>
</dbReference>
<evidence type="ECO:0000259" key="1">
    <source>
        <dbReference type="Pfam" id="PF01272"/>
    </source>
</evidence>
<gene>
    <name evidence="3" type="ORF">E4L96_17760</name>
</gene>
<dbReference type="OrthoDB" id="192847at2"/>
<dbReference type="InterPro" id="IPR018151">
    <property type="entry name" value="TF_GreA/GreB_CS"/>
</dbReference>
<feature type="domain" description="Transcription elongation factor GreA/GreB C-terminal" evidence="1">
    <location>
        <begin position="53"/>
        <end position="121"/>
    </location>
</feature>
<name>A0A4Y9S548_9BURK</name>
<sequence>MNPDITISSVDFNRIDILLTKLPSAAHTAALSEELVRANAVEPWEMPPKGRTLNSQVKFRLLEDGTELCRRLVYPKDLAQAPDTLSVLSPVGSALLGLWEGDRIQWTHPDGRTFTVEAIEIVYQPERAGDYDLQSLSASVRLGAVRRSLWTQPSAARPFFGFT</sequence>
<evidence type="ECO:0000259" key="2">
    <source>
        <dbReference type="Pfam" id="PF14760"/>
    </source>
</evidence>
<organism evidence="3 4">
    <name type="scientific">Zemynaea arenosa</name>
    <dbReference type="NCBI Taxonomy" id="2561931"/>
    <lineage>
        <taxon>Bacteria</taxon>
        <taxon>Pseudomonadati</taxon>
        <taxon>Pseudomonadota</taxon>
        <taxon>Betaproteobacteria</taxon>
        <taxon>Burkholderiales</taxon>
        <taxon>Oxalobacteraceae</taxon>
        <taxon>Telluria group</taxon>
        <taxon>Zemynaea</taxon>
    </lineage>
</organism>
<accession>A0A4Y9S548</accession>
<dbReference type="GO" id="GO:0032784">
    <property type="term" value="P:regulation of DNA-templated transcription elongation"/>
    <property type="evidence" value="ECO:0007669"/>
    <property type="project" value="InterPro"/>
</dbReference>
<dbReference type="RefSeq" id="WP_135208553.1">
    <property type="nucleotide sequence ID" value="NZ_SPVF01000226.1"/>
</dbReference>
<dbReference type="GO" id="GO:0016301">
    <property type="term" value="F:kinase activity"/>
    <property type="evidence" value="ECO:0007669"/>
    <property type="project" value="UniProtKB-KW"/>
</dbReference>
<proteinExistence type="predicted"/>
<dbReference type="InterPro" id="IPR036953">
    <property type="entry name" value="GreA/GreB_C_sf"/>
</dbReference>
<protein>
    <submittedName>
        <fullName evidence="3">Nucleoside diphosphate kinase regulator</fullName>
    </submittedName>
</protein>
<dbReference type="GO" id="GO:0070063">
    <property type="term" value="F:RNA polymerase binding"/>
    <property type="evidence" value="ECO:0007669"/>
    <property type="project" value="InterPro"/>
</dbReference>
<dbReference type="PANTHER" id="PTHR30437">
    <property type="entry name" value="TRANSCRIPTION ELONGATION FACTOR GREA"/>
    <property type="match status" value="1"/>
</dbReference>
<dbReference type="Pfam" id="PF14760">
    <property type="entry name" value="Rnk_N"/>
    <property type="match status" value="1"/>
</dbReference>
<evidence type="ECO:0000313" key="3">
    <source>
        <dbReference type="EMBL" id="TFW15603.1"/>
    </source>
</evidence>